<feature type="domain" description="Carboxymuconolactone decarboxylase-like" evidence="1">
    <location>
        <begin position="34"/>
        <end position="97"/>
    </location>
</feature>
<dbReference type="Proteomes" id="UP000289411">
    <property type="component" value="Unassembled WGS sequence"/>
</dbReference>
<evidence type="ECO:0000259" key="1">
    <source>
        <dbReference type="Pfam" id="PF02627"/>
    </source>
</evidence>
<reference evidence="2 3" key="1">
    <citation type="submission" date="2018-09" db="EMBL/GenBank/DDBJ databases">
        <authorList>
            <person name="Grouzdev D.S."/>
            <person name="Krutkina M.S."/>
        </authorList>
    </citation>
    <scope>NUCLEOTIDE SEQUENCE [LARGE SCALE GENOMIC DNA]</scope>
    <source>
        <strain evidence="2 3">RmlP001</strain>
    </source>
</reference>
<dbReference type="InterPro" id="IPR003779">
    <property type="entry name" value="CMD-like"/>
</dbReference>
<keyword evidence="3" id="KW-1185">Reference proteome</keyword>
<dbReference type="OrthoDB" id="9129225at2"/>
<evidence type="ECO:0000313" key="2">
    <source>
        <dbReference type="EMBL" id="RYB01411.1"/>
    </source>
</evidence>
<comment type="caution">
    <text evidence="2">The sequence shown here is derived from an EMBL/GenBank/DDBJ whole genome shotgun (WGS) entry which is preliminary data.</text>
</comment>
<dbReference type="SUPFAM" id="SSF69118">
    <property type="entry name" value="AhpD-like"/>
    <property type="match status" value="1"/>
</dbReference>
<dbReference type="Pfam" id="PF02627">
    <property type="entry name" value="CMD"/>
    <property type="match status" value="1"/>
</dbReference>
<dbReference type="GO" id="GO:0051920">
    <property type="term" value="F:peroxiredoxin activity"/>
    <property type="evidence" value="ECO:0007669"/>
    <property type="project" value="InterPro"/>
</dbReference>
<dbReference type="InterPro" id="IPR029032">
    <property type="entry name" value="AhpD-like"/>
</dbReference>
<gene>
    <name evidence="2" type="ORF">D3272_26320</name>
</gene>
<protein>
    <submittedName>
        <fullName evidence="2">Carboxymuconolactone decarboxylase family protein</fullName>
    </submittedName>
</protein>
<evidence type="ECO:0000313" key="3">
    <source>
        <dbReference type="Proteomes" id="UP000289411"/>
    </source>
</evidence>
<dbReference type="PANTHER" id="PTHR34846">
    <property type="entry name" value="4-CARBOXYMUCONOLACTONE DECARBOXYLASE FAMILY PROTEIN (AFU_ORTHOLOGUE AFUA_6G11590)"/>
    <property type="match status" value="1"/>
</dbReference>
<organism evidence="2 3">
    <name type="scientific">Lichenibacterium ramalinae</name>
    <dbReference type="NCBI Taxonomy" id="2316527"/>
    <lineage>
        <taxon>Bacteria</taxon>
        <taxon>Pseudomonadati</taxon>
        <taxon>Pseudomonadota</taxon>
        <taxon>Alphaproteobacteria</taxon>
        <taxon>Hyphomicrobiales</taxon>
        <taxon>Lichenihabitantaceae</taxon>
        <taxon>Lichenibacterium</taxon>
    </lineage>
</organism>
<dbReference type="Gene3D" id="1.20.1290.10">
    <property type="entry name" value="AhpD-like"/>
    <property type="match status" value="1"/>
</dbReference>
<sequence>MAATAVPWAGAAGFRIETAEGRLIGPFNAVLFSPDIGRSFLDLQNEEGKRTALSERVRQVVILTVGSVWQAPYELYAHSAVARRAGLSKEAVRALAGGEPADDLSHEERVAQRFTRQLASERRVDDETYRVAESAFGRKGLVDMVVLSGCYHLVCSMLNAFGIPAPPDDAPR</sequence>
<dbReference type="PANTHER" id="PTHR34846:SF11">
    <property type="entry name" value="4-CARBOXYMUCONOLACTONE DECARBOXYLASE FAMILY PROTEIN (AFU_ORTHOLOGUE AFUA_6G11590)"/>
    <property type="match status" value="1"/>
</dbReference>
<proteinExistence type="predicted"/>
<accession>A0A4Q2R671</accession>
<name>A0A4Q2R671_9HYPH</name>
<dbReference type="EMBL" id="QYBC01000042">
    <property type="protein sequence ID" value="RYB01411.1"/>
    <property type="molecule type" value="Genomic_DNA"/>
</dbReference>
<reference evidence="2 3" key="2">
    <citation type="submission" date="2019-02" db="EMBL/GenBank/DDBJ databases">
        <title>'Lichenibacterium ramalinii' gen. nov. sp. nov., 'Lichenibacterium minor' gen. nov. sp. nov.</title>
        <authorList>
            <person name="Pankratov T."/>
        </authorList>
    </citation>
    <scope>NUCLEOTIDE SEQUENCE [LARGE SCALE GENOMIC DNA]</scope>
    <source>
        <strain evidence="2 3">RmlP001</strain>
    </source>
</reference>
<dbReference type="AlphaFoldDB" id="A0A4Q2R671"/>